<comment type="caution">
    <text evidence="1">The sequence shown here is derived from an EMBL/GenBank/DDBJ whole genome shotgun (WGS) entry which is preliminary data.</text>
</comment>
<reference evidence="2" key="1">
    <citation type="submission" date="2016-10" db="EMBL/GenBank/DDBJ databases">
        <title>Frankia sp. NRRL B-16386 Genome sequencing.</title>
        <authorList>
            <person name="Ghodhbane-Gtari F."/>
            <person name="Swanson E."/>
            <person name="Gueddou A."/>
            <person name="Hezbri K."/>
            <person name="Ktari K."/>
            <person name="Nouioui I."/>
            <person name="Morris K."/>
            <person name="Simpson S."/>
            <person name="Abebe-Akele F."/>
            <person name="Thomas K."/>
            <person name="Gtari M."/>
            <person name="Tisa L.S."/>
        </authorList>
    </citation>
    <scope>NUCLEOTIDE SEQUENCE [LARGE SCALE GENOMIC DNA]</scope>
    <source>
        <strain evidence="2">NRRL B-16386</strain>
    </source>
</reference>
<sequence length="110" mass="12098">MPAHETPETHAQPRWRRTGNAYFPVAAAVDGQWWVLRINSFPDHPLWTLFVNGVRRLDIDDAPPSWGEPAARSAPALEPGLHAEVLNPVRGLVAYGSEVGEPCDNPFCCG</sequence>
<proteinExistence type="predicted"/>
<dbReference type="EMBL" id="MOMC01000009">
    <property type="protein sequence ID" value="ONH32602.1"/>
    <property type="molecule type" value="Genomic_DNA"/>
</dbReference>
<gene>
    <name evidence="1" type="ORF">BL253_04615</name>
</gene>
<organism evidence="1 2">
    <name type="scientific">Pseudofrankia asymbiotica</name>
    <dbReference type="NCBI Taxonomy" id="1834516"/>
    <lineage>
        <taxon>Bacteria</taxon>
        <taxon>Bacillati</taxon>
        <taxon>Actinomycetota</taxon>
        <taxon>Actinomycetes</taxon>
        <taxon>Frankiales</taxon>
        <taxon>Frankiaceae</taxon>
        <taxon>Pseudofrankia</taxon>
    </lineage>
</organism>
<dbReference type="RefSeq" id="WP_076813880.1">
    <property type="nucleotide sequence ID" value="NZ_MOMC01000009.1"/>
</dbReference>
<dbReference type="OrthoDB" id="3504325at2"/>
<evidence type="ECO:0000313" key="1">
    <source>
        <dbReference type="EMBL" id="ONH32602.1"/>
    </source>
</evidence>
<name>A0A1V2IHC4_9ACTN</name>
<accession>A0A1V2IHC4</accession>
<dbReference type="AlphaFoldDB" id="A0A1V2IHC4"/>
<keyword evidence="2" id="KW-1185">Reference proteome</keyword>
<protein>
    <submittedName>
        <fullName evidence="1">Uncharacterized protein</fullName>
    </submittedName>
</protein>
<dbReference type="Proteomes" id="UP000188929">
    <property type="component" value="Unassembled WGS sequence"/>
</dbReference>
<evidence type="ECO:0000313" key="2">
    <source>
        <dbReference type="Proteomes" id="UP000188929"/>
    </source>
</evidence>